<dbReference type="RefSeq" id="WP_106890570.1">
    <property type="nucleotide sequence ID" value="NZ_CP027860.1"/>
</dbReference>
<sequence length="380" mass="41323">MRPILAIILALLTCACDAAPPGPFTPPKLPGTIQTEKGPVQIGVVTAGLRSPWSLAFLPNGRFLVTERGGTLRVVEADGRIGQPIKGVPQVHANGQGGLLDVILDPSFAANQTIYLSYAGKDRNGARTTVMRAVLRDQKLEDTKVIFRQQPSIDNGLHFGSRMVFDRDGNLYITMGERYELKERAQDTSTTLGKVVRIKPDGSIPADNPLKGKGRALPEVFTYGHRNPQGAVLHPETGAIWIHEHGPMGGDEINVLRAGANYGWPVITYGLDYSGDTIGEGSARAGMEQPLYQWTPSIAPSGMAFLTSEQAGPWRGNLFVGSLKFTMLVRLELKDGLVVHEERLLQGLGDRVRDVRQGPDGLLYVLTESQGRILRFTAPE</sequence>
<dbReference type="InterPro" id="IPR011041">
    <property type="entry name" value="Quinoprot_gluc/sorb_DH_b-prop"/>
</dbReference>
<evidence type="ECO:0000313" key="4">
    <source>
        <dbReference type="Proteomes" id="UP000241074"/>
    </source>
</evidence>
<dbReference type="OrthoDB" id="9770043at2"/>
<dbReference type="Proteomes" id="UP000241074">
    <property type="component" value="Chromosome"/>
</dbReference>
<keyword evidence="4" id="KW-1185">Reference proteome</keyword>
<dbReference type="Gene3D" id="2.120.10.30">
    <property type="entry name" value="TolB, C-terminal domain"/>
    <property type="match status" value="1"/>
</dbReference>
<name>A0A2P1PP79_9GAMM</name>
<reference evidence="3 4" key="1">
    <citation type="submission" date="2018-03" db="EMBL/GenBank/DDBJ databases">
        <title>Ahniella affigens gen. nov., sp. nov., a gammaproteobacterium isolated from sandy soil near a stream.</title>
        <authorList>
            <person name="Ko Y."/>
            <person name="Kim J.-H."/>
        </authorList>
    </citation>
    <scope>NUCLEOTIDE SEQUENCE [LARGE SCALE GENOMIC DNA]</scope>
    <source>
        <strain evidence="3 4">D13</strain>
    </source>
</reference>
<feature type="chain" id="PRO_5015191577" evidence="1">
    <location>
        <begin position="19"/>
        <end position="380"/>
    </location>
</feature>
<organism evidence="3 4">
    <name type="scientific">Ahniella affigens</name>
    <dbReference type="NCBI Taxonomy" id="2021234"/>
    <lineage>
        <taxon>Bacteria</taxon>
        <taxon>Pseudomonadati</taxon>
        <taxon>Pseudomonadota</taxon>
        <taxon>Gammaproteobacteria</taxon>
        <taxon>Lysobacterales</taxon>
        <taxon>Rhodanobacteraceae</taxon>
        <taxon>Ahniella</taxon>
    </lineage>
</organism>
<evidence type="ECO:0000259" key="2">
    <source>
        <dbReference type="Pfam" id="PF07995"/>
    </source>
</evidence>
<proteinExistence type="predicted"/>
<dbReference type="SUPFAM" id="SSF50952">
    <property type="entry name" value="Soluble quinoprotein glucose dehydrogenase"/>
    <property type="match status" value="1"/>
</dbReference>
<accession>A0A2P1PP79</accession>
<evidence type="ECO:0000256" key="1">
    <source>
        <dbReference type="SAM" id="SignalP"/>
    </source>
</evidence>
<evidence type="ECO:0000313" key="3">
    <source>
        <dbReference type="EMBL" id="AVP96642.1"/>
    </source>
</evidence>
<feature type="domain" description="Glucose/Sorbosone dehydrogenase" evidence="2">
    <location>
        <begin position="49"/>
        <end position="375"/>
    </location>
</feature>
<protein>
    <submittedName>
        <fullName evidence="3">Oxidoreductase</fullName>
    </submittedName>
</protein>
<dbReference type="InterPro" id="IPR012938">
    <property type="entry name" value="Glc/Sorbosone_DH"/>
</dbReference>
<dbReference type="PROSITE" id="PS51257">
    <property type="entry name" value="PROKAR_LIPOPROTEIN"/>
    <property type="match status" value="1"/>
</dbReference>
<feature type="signal peptide" evidence="1">
    <location>
        <begin position="1"/>
        <end position="18"/>
    </location>
</feature>
<keyword evidence="1" id="KW-0732">Signal</keyword>
<dbReference type="KEGG" id="xba:C7S18_05235"/>
<dbReference type="AlphaFoldDB" id="A0A2P1PP79"/>
<dbReference type="EMBL" id="CP027860">
    <property type="protein sequence ID" value="AVP96642.1"/>
    <property type="molecule type" value="Genomic_DNA"/>
</dbReference>
<reference evidence="3 4" key="2">
    <citation type="submission" date="2018-03" db="EMBL/GenBank/DDBJ databases">
        <authorList>
            <person name="Keele B.F."/>
        </authorList>
    </citation>
    <scope>NUCLEOTIDE SEQUENCE [LARGE SCALE GENOMIC DNA]</scope>
    <source>
        <strain evidence="3 4">D13</strain>
    </source>
</reference>
<dbReference type="PANTHER" id="PTHR19328:SF75">
    <property type="entry name" value="ALDOSE SUGAR DEHYDROGENASE YLII"/>
    <property type="match status" value="1"/>
</dbReference>
<dbReference type="Pfam" id="PF07995">
    <property type="entry name" value="GSDH"/>
    <property type="match status" value="1"/>
</dbReference>
<dbReference type="InterPro" id="IPR011042">
    <property type="entry name" value="6-blade_b-propeller_TolB-like"/>
</dbReference>
<dbReference type="PANTHER" id="PTHR19328">
    <property type="entry name" value="HEDGEHOG-INTERACTING PROTEIN"/>
    <property type="match status" value="1"/>
</dbReference>
<gene>
    <name evidence="3" type="ORF">C7S18_05235</name>
</gene>